<comment type="caution">
    <text evidence="2">The sequence shown here is derived from an EMBL/GenBank/DDBJ whole genome shotgun (WGS) entry which is preliminary data.</text>
</comment>
<name>A0A9Q1RFY8_9SOLA</name>
<evidence type="ECO:0000313" key="2">
    <source>
        <dbReference type="EMBL" id="KAJ8554437.1"/>
    </source>
</evidence>
<feature type="compositionally biased region" description="Polar residues" evidence="1">
    <location>
        <begin position="25"/>
        <end position="64"/>
    </location>
</feature>
<keyword evidence="3" id="KW-1185">Reference proteome</keyword>
<evidence type="ECO:0000313" key="3">
    <source>
        <dbReference type="Proteomes" id="UP001152561"/>
    </source>
</evidence>
<dbReference type="EMBL" id="JAJAGQ010000009">
    <property type="protein sequence ID" value="KAJ8554437.1"/>
    <property type="molecule type" value="Genomic_DNA"/>
</dbReference>
<dbReference type="Proteomes" id="UP001152561">
    <property type="component" value="Unassembled WGS sequence"/>
</dbReference>
<reference evidence="3" key="1">
    <citation type="journal article" date="2023" name="Proc. Natl. Acad. Sci. U.S.A.">
        <title>Genomic and structural basis for evolution of tropane alkaloid biosynthesis.</title>
        <authorList>
            <person name="Wanga Y.-J."/>
            <person name="Taina T."/>
            <person name="Yua J.-Y."/>
            <person name="Lia J."/>
            <person name="Xua B."/>
            <person name="Chenc J."/>
            <person name="D'Auriad J.C."/>
            <person name="Huanga J.-P."/>
            <person name="Huanga S.-X."/>
        </authorList>
    </citation>
    <scope>NUCLEOTIDE SEQUENCE [LARGE SCALE GENOMIC DNA]</scope>
    <source>
        <strain evidence="3">cv. KIB-2019</strain>
    </source>
</reference>
<proteinExistence type="predicted"/>
<organism evidence="2 3">
    <name type="scientific">Anisodus acutangulus</name>
    <dbReference type="NCBI Taxonomy" id="402998"/>
    <lineage>
        <taxon>Eukaryota</taxon>
        <taxon>Viridiplantae</taxon>
        <taxon>Streptophyta</taxon>
        <taxon>Embryophyta</taxon>
        <taxon>Tracheophyta</taxon>
        <taxon>Spermatophyta</taxon>
        <taxon>Magnoliopsida</taxon>
        <taxon>eudicotyledons</taxon>
        <taxon>Gunneridae</taxon>
        <taxon>Pentapetalae</taxon>
        <taxon>asterids</taxon>
        <taxon>lamiids</taxon>
        <taxon>Solanales</taxon>
        <taxon>Solanaceae</taxon>
        <taxon>Solanoideae</taxon>
        <taxon>Hyoscyameae</taxon>
        <taxon>Anisodus</taxon>
    </lineage>
</organism>
<gene>
    <name evidence="2" type="ORF">K7X08_025115</name>
</gene>
<dbReference type="AlphaFoldDB" id="A0A9Q1RFY8"/>
<feature type="compositionally biased region" description="Acidic residues" evidence="1">
    <location>
        <begin position="69"/>
        <end position="114"/>
    </location>
</feature>
<sequence>MLSVDLFGQLPEELSPKPPPDRTNQKSTTYNLSNVTNMDISENTPDNHTSPAKFSENNHQNASLNTADESSDEEADTEYEEGDEESTEEEDEDTNEEDYESFEQESASSDEEAEQLIQVFTSNQAYDPEVDYAFGEITENMHLSPRGAQSSRGGRARRGNRGGR</sequence>
<protein>
    <submittedName>
        <fullName evidence="2">Uncharacterized protein</fullName>
    </submittedName>
</protein>
<feature type="region of interest" description="Disordered" evidence="1">
    <location>
        <begin position="1"/>
        <end position="164"/>
    </location>
</feature>
<feature type="compositionally biased region" description="Basic residues" evidence="1">
    <location>
        <begin position="154"/>
        <end position="164"/>
    </location>
</feature>
<evidence type="ECO:0000256" key="1">
    <source>
        <dbReference type="SAM" id="MobiDB-lite"/>
    </source>
</evidence>
<accession>A0A9Q1RFY8</accession>